<protein>
    <submittedName>
        <fullName evidence="3">Alpha/beta fold hydrolase</fullName>
    </submittedName>
</protein>
<organism evidence="3">
    <name type="scientific">Roseihalotalea indica</name>
    <dbReference type="NCBI Taxonomy" id="2867963"/>
    <lineage>
        <taxon>Bacteria</taxon>
        <taxon>Pseudomonadati</taxon>
        <taxon>Bacteroidota</taxon>
        <taxon>Cytophagia</taxon>
        <taxon>Cytophagales</taxon>
        <taxon>Catalimonadaceae</taxon>
        <taxon>Roseihalotalea</taxon>
    </lineage>
</organism>
<dbReference type="Gene3D" id="3.40.50.1820">
    <property type="entry name" value="alpha/beta hydrolase"/>
    <property type="match status" value="1"/>
</dbReference>
<name>A0AA49GQE9_9BACT</name>
<dbReference type="EMBL" id="CP120682">
    <property type="protein sequence ID" value="WKN36840.1"/>
    <property type="molecule type" value="Genomic_DNA"/>
</dbReference>
<keyword evidence="1" id="KW-1133">Transmembrane helix</keyword>
<proteinExistence type="predicted"/>
<keyword evidence="3" id="KW-0378">Hydrolase</keyword>
<evidence type="ECO:0000256" key="1">
    <source>
        <dbReference type="SAM" id="Phobius"/>
    </source>
</evidence>
<keyword evidence="1" id="KW-0472">Membrane</keyword>
<sequence length="243" mass="27611">MSVADDHYILAHGLNVHPSAMERLAEALSLPAEQCSYICLPGHQRGESVGRLTASQWLDSFAEQYHTQQHAHKNLIFVGYSLGGLIMTYLLAAKRLPAPKKQILLAPALAFKHWTKIPTYLPATTLDQILIPSLTPKHYKANPGVTIGAYKVLFEISKQLEDLPSVSYNIPTLVLCDQRDELVKPQGLQQFIQQQQLSKWQLYIIPSSPWKRWGKKHLLVAPEHQSDEHWKEVRSRIDHFLNA</sequence>
<evidence type="ECO:0000313" key="3">
    <source>
        <dbReference type="EMBL" id="WKN36840.1"/>
    </source>
</evidence>
<dbReference type="Pfam" id="PF12146">
    <property type="entry name" value="Hydrolase_4"/>
    <property type="match status" value="1"/>
</dbReference>
<accession>A0AA49GQE9</accession>
<evidence type="ECO:0000259" key="2">
    <source>
        <dbReference type="Pfam" id="PF12146"/>
    </source>
</evidence>
<reference evidence="3" key="2">
    <citation type="journal article" date="2024" name="Antonie Van Leeuwenhoek">
        <title>Roseihalotalea indica gen. nov., sp. nov., a halophilic Bacteroidetes from mesopelagic Southwest Indian Ocean with higher carbohydrate metabolic potential.</title>
        <authorList>
            <person name="Chen B."/>
            <person name="Zhang M."/>
            <person name="Lin D."/>
            <person name="Ye J."/>
            <person name="Tang K."/>
        </authorList>
    </citation>
    <scope>NUCLEOTIDE SEQUENCE</scope>
    <source>
        <strain evidence="3">TK19036</strain>
    </source>
</reference>
<dbReference type="GO" id="GO:0016787">
    <property type="term" value="F:hydrolase activity"/>
    <property type="evidence" value="ECO:0007669"/>
    <property type="project" value="UniProtKB-KW"/>
</dbReference>
<feature type="domain" description="Serine aminopeptidase S33" evidence="2">
    <location>
        <begin position="9"/>
        <end position="206"/>
    </location>
</feature>
<dbReference type="AlphaFoldDB" id="A0AA49GQE9"/>
<feature type="transmembrane region" description="Helical" evidence="1">
    <location>
        <begin position="75"/>
        <end position="92"/>
    </location>
</feature>
<gene>
    <name evidence="3" type="ORF">K4G66_31225</name>
</gene>
<dbReference type="InterPro" id="IPR029058">
    <property type="entry name" value="AB_hydrolase_fold"/>
</dbReference>
<reference evidence="3" key="1">
    <citation type="journal article" date="2023" name="Comput. Struct. Biotechnol. J.">
        <title>Discovery of a novel marine Bacteroidetes with a rich repertoire of carbohydrate-active enzymes.</title>
        <authorList>
            <person name="Chen B."/>
            <person name="Liu G."/>
            <person name="Chen Q."/>
            <person name="Wang H."/>
            <person name="Liu L."/>
            <person name="Tang K."/>
        </authorList>
    </citation>
    <scope>NUCLEOTIDE SEQUENCE</scope>
    <source>
        <strain evidence="3">TK19036</strain>
    </source>
</reference>
<dbReference type="InterPro" id="IPR022742">
    <property type="entry name" value="Hydrolase_4"/>
</dbReference>
<keyword evidence="1" id="KW-0812">Transmembrane</keyword>
<dbReference type="SUPFAM" id="SSF53474">
    <property type="entry name" value="alpha/beta-Hydrolases"/>
    <property type="match status" value="1"/>
</dbReference>